<evidence type="ECO:0000256" key="1">
    <source>
        <dbReference type="ARBA" id="ARBA00005755"/>
    </source>
</evidence>
<reference evidence="10" key="1">
    <citation type="journal article" date="2014" name="Front. Microbiol.">
        <title>High frequency of phylogenetically diverse reductive dehalogenase-homologous genes in deep subseafloor sedimentary metagenomes.</title>
        <authorList>
            <person name="Kawai M."/>
            <person name="Futagami T."/>
            <person name="Toyoda A."/>
            <person name="Takaki Y."/>
            <person name="Nishi S."/>
            <person name="Hori S."/>
            <person name="Arai W."/>
            <person name="Tsubouchi T."/>
            <person name="Morono Y."/>
            <person name="Uchiyama I."/>
            <person name="Ito T."/>
            <person name="Fujiyama A."/>
            <person name="Inagaki F."/>
            <person name="Takami H."/>
        </authorList>
    </citation>
    <scope>NUCLEOTIDE SEQUENCE</scope>
    <source>
        <strain evidence="10">Expedition CK06-06</strain>
    </source>
</reference>
<dbReference type="PANTHER" id="PTHR33568">
    <property type="entry name" value="DNA POLYMERASE"/>
    <property type="match status" value="1"/>
</dbReference>
<gene>
    <name evidence="10" type="ORF">S12H4_18788</name>
</gene>
<dbReference type="InterPro" id="IPR004868">
    <property type="entry name" value="DNA-dir_DNA_pol_B_mt/vir"/>
</dbReference>
<dbReference type="InterPro" id="IPR023211">
    <property type="entry name" value="DNA_pol_palm_dom_sf"/>
</dbReference>
<evidence type="ECO:0000313" key="10">
    <source>
        <dbReference type="EMBL" id="GAI79007.1"/>
    </source>
</evidence>
<feature type="non-terminal residue" evidence="10">
    <location>
        <position position="316"/>
    </location>
</feature>
<dbReference type="PANTHER" id="PTHR33568:SF3">
    <property type="entry name" value="DNA-DIRECTED DNA POLYMERASE"/>
    <property type="match status" value="1"/>
</dbReference>
<dbReference type="EC" id="2.7.7.7" evidence="2"/>
<dbReference type="GO" id="GO:0003887">
    <property type="term" value="F:DNA-directed DNA polymerase activity"/>
    <property type="evidence" value="ECO:0007669"/>
    <property type="project" value="UniProtKB-KW"/>
</dbReference>
<dbReference type="InterPro" id="IPR043502">
    <property type="entry name" value="DNA/RNA_pol_sf"/>
</dbReference>
<feature type="domain" description="DNA-directed DNA polymerase family B mitochondria/virus" evidence="9">
    <location>
        <begin position="24"/>
        <end position="120"/>
    </location>
</feature>
<dbReference type="Gene3D" id="1.10.287.690">
    <property type="entry name" value="Helix hairpin bin"/>
    <property type="match status" value="1"/>
</dbReference>
<organism evidence="10">
    <name type="scientific">marine sediment metagenome</name>
    <dbReference type="NCBI Taxonomy" id="412755"/>
    <lineage>
        <taxon>unclassified sequences</taxon>
        <taxon>metagenomes</taxon>
        <taxon>ecological metagenomes</taxon>
    </lineage>
</organism>
<evidence type="ECO:0000256" key="4">
    <source>
        <dbReference type="ARBA" id="ARBA00022695"/>
    </source>
</evidence>
<keyword evidence="7" id="KW-0238">DNA-binding</keyword>
<accession>X1RE74</accession>
<keyword evidence="4" id="KW-0548">Nucleotidyltransferase</keyword>
<dbReference type="SUPFAM" id="SSF56672">
    <property type="entry name" value="DNA/RNA polymerases"/>
    <property type="match status" value="1"/>
</dbReference>
<dbReference type="Pfam" id="PF03175">
    <property type="entry name" value="DNA_pol_B_2"/>
    <property type="match status" value="1"/>
</dbReference>
<evidence type="ECO:0000259" key="9">
    <source>
        <dbReference type="Pfam" id="PF03175"/>
    </source>
</evidence>
<keyword evidence="5" id="KW-0235">DNA replication</keyword>
<protein>
    <recommendedName>
        <fullName evidence="2">DNA-directed DNA polymerase</fullName>
        <ecNumber evidence="2">2.7.7.7</ecNumber>
    </recommendedName>
</protein>
<feature type="non-terminal residue" evidence="10">
    <location>
        <position position="1"/>
    </location>
</feature>
<comment type="catalytic activity">
    <reaction evidence="8">
        <text>DNA(n) + a 2'-deoxyribonucleoside 5'-triphosphate = DNA(n+1) + diphosphate</text>
        <dbReference type="Rhea" id="RHEA:22508"/>
        <dbReference type="Rhea" id="RHEA-COMP:17339"/>
        <dbReference type="Rhea" id="RHEA-COMP:17340"/>
        <dbReference type="ChEBI" id="CHEBI:33019"/>
        <dbReference type="ChEBI" id="CHEBI:61560"/>
        <dbReference type="ChEBI" id="CHEBI:173112"/>
        <dbReference type="EC" id="2.7.7.7"/>
    </reaction>
</comment>
<keyword evidence="3" id="KW-0808">Transferase</keyword>
<dbReference type="Gene3D" id="3.90.1600.10">
    <property type="entry name" value="Palm domain of DNA polymerase"/>
    <property type="match status" value="1"/>
</dbReference>
<evidence type="ECO:0000256" key="7">
    <source>
        <dbReference type="ARBA" id="ARBA00023125"/>
    </source>
</evidence>
<evidence type="ECO:0000256" key="3">
    <source>
        <dbReference type="ARBA" id="ARBA00022679"/>
    </source>
</evidence>
<comment type="similarity">
    <text evidence="1">Belongs to the DNA polymerase type-B family.</text>
</comment>
<dbReference type="AlphaFoldDB" id="X1RE74"/>
<dbReference type="EMBL" id="BARW01009321">
    <property type="protein sequence ID" value="GAI79007.1"/>
    <property type="molecule type" value="Genomic_DNA"/>
</dbReference>
<keyword evidence="6" id="KW-0239">DNA-directed DNA polymerase</keyword>
<name>X1RE74_9ZZZZ</name>
<dbReference type="GO" id="GO:0000166">
    <property type="term" value="F:nucleotide binding"/>
    <property type="evidence" value="ECO:0007669"/>
    <property type="project" value="InterPro"/>
</dbReference>
<evidence type="ECO:0000256" key="8">
    <source>
        <dbReference type="ARBA" id="ARBA00049244"/>
    </source>
</evidence>
<comment type="caution">
    <text evidence="10">The sequence shown here is derived from an EMBL/GenBank/DDBJ whole genome shotgun (WGS) entry which is preliminary data.</text>
</comment>
<evidence type="ECO:0000256" key="5">
    <source>
        <dbReference type="ARBA" id="ARBA00022705"/>
    </source>
</evidence>
<dbReference type="GO" id="GO:0006260">
    <property type="term" value="P:DNA replication"/>
    <property type="evidence" value="ECO:0007669"/>
    <property type="project" value="UniProtKB-KW"/>
</dbReference>
<evidence type="ECO:0000256" key="2">
    <source>
        <dbReference type="ARBA" id="ARBA00012417"/>
    </source>
</evidence>
<evidence type="ECO:0000256" key="6">
    <source>
        <dbReference type="ARBA" id="ARBA00022932"/>
    </source>
</evidence>
<dbReference type="GO" id="GO:0003677">
    <property type="term" value="F:DNA binding"/>
    <property type="evidence" value="ECO:0007669"/>
    <property type="project" value="UniProtKB-KW"/>
</dbReference>
<proteinExistence type="inferred from homology"/>
<sequence>YKPPLEFLERVLKNRCVIGDVLVHVDKPMFGIRHNGRLVFPVGTFRVTLTSSELARAVSCGAVVQIYALSVYHREFIFNDFVDYFYNQRLAFKKAGKPVYAYLCKKLLNHLYGKFGQRNEEWLFIGKEPKPVDYVEVEIDAQTGKRYTVRCIAGQVCRTDKSVEGYNSFTAISAEVTANARMLLWDFIEKAGPENVFYTDTDSLLVNKTGHDNLAADISQTTLGKLKLVQKTSKVVLHNVKDYQLGRKVKIKGISKTAKKVSDGKYITYQQQGVRTGLHNKNVNTMTWRRVPKTLRRIYIKAIVGLDKEVKPLIML</sequence>